<protein>
    <recommendedName>
        <fullName evidence="2">MULE transposase domain-containing protein</fullName>
    </recommendedName>
</protein>
<keyword evidence="4" id="KW-1185">Reference proteome</keyword>
<organism evidence="3 4">
    <name type="scientific">Cinchona calisaya</name>
    <dbReference type="NCBI Taxonomy" id="153742"/>
    <lineage>
        <taxon>Eukaryota</taxon>
        <taxon>Viridiplantae</taxon>
        <taxon>Streptophyta</taxon>
        <taxon>Embryophyta</taxon>
        <taxon>Tracheophyta</taxon>
        <taxon>Spermatophyta</taxon>
        <taxon>Magnoliopsida</taxon>
        <taxon>eudicotyledons</taxon>
        <taxon>Gunneridae</taxon>
        <taxon>Pentapetalae</taxon>
        <taxon>asterids</taxon>
        <taxon>lamiids</taxon>
        <taxon>Gentianales</taxon>
        <taxon>Rubiaceae</taxon>
        <taxon>Cinchonoideae</taxon>
        <taxon>Cinchoneae</taxon>
        <taxon>Cinchona</taxon>
    </lineage>
</organism>
<reference evidence="3 4" key="1">
    <citation type="submission" date="2024-11" db="EMBL/GenBank/DDBJ databases">
        <title>A near-complete genome assembly of Cinchona calisaya.</title>
        <authorList>
            <person name="Lian D.C."/>
            <person name="Zhao X.W."/>
            <person name="Wei L."/>
        </authorList>
    </citation>
    <scope>NUCLEOTIDE SEQUENCE [LARGE SCALE GENOMIC DNA]</scope>
    <source>
        <tissue evidence="3">Nenye</tissue>
    </source>
</reference>
<dbReference type="Proteomes" id="UP001630127">
    <property type="component" value="Unassembled WGS sequence"/>
</dbReference>
<feature type="compositionally biased region" description="Basic and acidic residues" evidence="1">
    <location>
        <begin position="301"/>
        <end position="320"/>
    </location>
</feature>
<dbReference type="InterPro" id="IPR018289">
    <property type="entry name" value="MULE_transposase_dom"/>
</dbReference>
<dbReference type="Pfam" id="PF10551">
    <property type="entry name" value="MULE"/>
    <property type="match status" value="1"/>
</dbReference>
<gene>
    <name evidence="3" type="ORF">ACH5RR_014653</name>
</gene>
<evidence type="ECO:0000259" key="2">
    <source>
        <dbReference type="Pfam" id="PF10551"/>
    </source>
</evidence>
<sequence>MQKERMKEIVNGDAEGAIAYMESKKFSERNFFYKYAVDEENRLTRLFWADSQSIIDYNCFGDVLIFDSTYETNEYNKPLVLLCGENNHFSTTIFACALLFGEDEEAYDWVLENLLEANNGKKPISVLTDADLAMRKAITNILPESSQRLCSWHLVENAKTNCGIPFSQGFSASLRHEENGLTTEPENTSLLLATEMPWLEEHAASVFTRKIFLMVREDIKIQGLYNRWTRKAREGYEQLAVVENFSVKATEMARYGTLINGCKSMCYYASKCVDGYKRMRDFIQKETPLLQELSQRNVEEENAAHEPVQFHDVRDPEKIVTKGRSKQSSKQKNTRNKCGNCG</sequence>
<evidence type="ECO:0000313" key="3">
    <source>
        <dbReference type="EMBL" id="KAL3521819.1"/>
    </source>
</evidence>
<evidence type="ECO:0000256" key="1">
    <source>
        <dbReference type="SAM" id="MobiDB-lite"/>
    </source>
</evidence>
<proteinExistence type="predicted"/>
<dbReference type="EMBL" id="JBJUIK010000007">
    <property type="protein sequence ID" value="KAL3521819.1"/>
    <property type="molecule type" value="Genomic_DNA"/>
</dbReference>
<name>A0ABD2ZQW5_9GENT</name>
<feature type="domain" description="MULE transposase" evidence="2">
    <location>
        <begin position="63"/>
        <end position="157"/>
    </location>
</feature>
<comment type="caution">
    <text evidence="3">The sequence shown here is derived from an EMBL/GenBank/DDBJ whole genome shotgun (WGS) entry which is preliminary data.</text>
</comment>
<accession>A0ABD2ZQW5</accession>
<feature type="region of interest" description="Disordered" evidence="1">
    <location>
        <begin position="301"/>
        <end position="342"/>
    </location>
</feature>
<dbReference type="AlphaFoldDB" id="A0ABD2ZQW5"/>
<evidence type="ECO:0000313" key="4">
    <source>
        <dbReference type="Proteomes" id="UP001630127"/>
    </source>
</evidence>
<dbReference type="PANTHER" id="PTHR47718:SF13">
    <property type="entry name" value="OS09G0290500 PROTEIN"/>
    <property type="match status" value="1"/>
</dbReference>
<dbReference type="PANTHER" id="PTHR47718">
    <property type="entry name" value="OS01G0519700 PROTEIN"/>
    <property type="match status" value="1"/>
</dbReference>
<feature type="compositionally biased region" description="Basic residues" evidence="1">
    <location>
        <begin position="321"/>
        <end position="335"/>
    </location>
</feature>